<accession>A0A2T4YND2</accession>
<protein>
    <submittedName>
        <fullName evidence="1">Uncharacterized protein</fullName>
    </submittedName>
</protein>
<sequence>MPEVRQAPEGRASWAAASGNVRVDASRSRNLTDERYIPGGEALLDCY</sequence>
<evidence type="ECO:0000313" key="1">
    <source>
        <dbReference type="EMBL" id="PTM44925.1"/>
    </source>
</evidence>
<dbReference type="AlphaFoldDB" id="A0A2T4YND2"/>
<proteinExistence type="predicted"/>
<gene>
    <name evidence="1" type="ORF">C8J24_3141</name>
</gene>
<dbReference type="EMBL" id="PZZN01000003">
    <property type="protein sequence ID" value="PTM44925.1"/>
    <property type="molecule type" value="Genomic_DNA"/>
</dbReference>
<organism evidence="1 2">
    <name type="scientific">Sphingomonas aerolata</name>
    <dbReference type="NCBI Taxonomy" id="185951"/>
    <lineage>
        <taxon>Bacteria</taxon>
        <taxon>Pseudomonadati</taxon>
        <taxon>Pseudomonadota</taxon>
        <taxon>Alphaproteobacteria</taxon>
        <taxon>Sphingomonadales</taxon>
        <taxon>Sphingomonadaceae</taxon>
        <taxon>Sphingomonas</taxon>
    </lineage>
</organism>
<evidence type="ECO:0000313" key="2">
    <source>
        <dbReference type="Proteomes" id="UP000240996"/>
    </source>
</evidence>
<keyword evidence="2" id="KW-1185">Reference proteome</keyword>
<reference evidence="1 2" key="1">
    <citation type="submission" date="2018-04" db="EMBL/GenBank/DDBJ databases">
        <title>Genomic Encyclopedia of Type Strains, Phase III (KMG-III): the genomes of soil and plant-associated and newly described type strains.</title>
        <authorList>
            <person name="Whitman W."/>
        </authorList>
    </citation>
    <scope>NUCLEOTIDE SEQUENCE [LARGE SCALE GENOMIC DNA]</scope>
    <source>
        <strain evidence="1 2">NW12</strain>
    </source>
</reference>
<dbReference type="Proteomes" id="UP000240996">
    <property type="component" value="Unassembled WGS sequence"/>
</dbReference>
<dbReference type="RefSeq" id="WP_167396785.1">
    <property type="nucleotide sequence ID" value="NZ_JASPFQ010000001.1"/>
</dbReference>
<name>A0A2T4YND2_9SPHN</name>
<comment type="caution">
    <text evidence="1">The sequence shown here is derived from an EMBL/GenBank/DDBJ whole genome shotgun (WGS) entry which is preliminary data.</text>
</comment>